<reference evidence="3 4" key="1">
    <citation type="journal article" date="2011" name="PLoS Genet.">
        <title>Comparative genomic analysis of human fungal pathogens causing paracoccidioidomycosis.</title>
        <authorList>
            <person name="Desjardins C.A."/>
            <person name="Champion M.D."/>
            <person name="Holder J.W."/>
            <person name="Muszewska A."/>
            <person name="Goldberg J."/>
            <person name="Bailao A.M."/>
            <person name="Brigido M.M."/>
            <person name="Ferreira M.E."/>
            <person name="Garcia A.M."/>
            <person name="Grynberg M."/>
            <person name="Gujja S."/>
            <person name="Heiman D.I."/>
            <person name="Henn M.R."/>
            <person name="Kodira C.D."/>
            <person name="Leon-Narvaez H."/>
            <person name="Longo L.V."/>
            <person name="Ma L.J."/>
            <person name="Malavazi I."/>
            <person name="Matsuo A.L."/>
            <person name="Morais F.V."/>
            <person name="Pereira M."/>
            <person name="Rodriguez-Brito S."/>
            <person name="Sakthikumar S."/>
            <person name="Salem-Izacc S.M."/>
            <person name="Sykes S.M."/>
            <person name="Teixeira M.M."/>
            <person name="Vallejo M.C."/>
            <person name="Walter M.E."/>
            <person name="Yandava C."/>
            <person name="Young S."/>
            <person name="Zeng Q."/>
            <person name="Zucker J."/>
            <person name="Felipe M.S."/>
            <person name="Goldman G.H."/>
            <person name="Haas B.J."/>
            <person name="McEwen J.G."/>
            <person name="Nino-Vega G."/>
            <person name="Puccia R."/>
            <person name="San-Blas G."/>
            <person name="Soares C.M."/>
            <person name="Birren B.W."/>
            <person name="Cuomo C.A."/>
        </authorList>
    </citation>
    <scope>NUCLEOTIDE SEQUENCE [LARGE SCALE GENOMIC DNA]</scope>
    <source>
        <strain evidence="3 4">Pb18</strain>
    </source>
</reference>
<dbReference type="STRING" id="502780.C1G0N9"/>
<evidence type="ECO:0000313" key="3">
    <source>
        <dbReference type="EMBL" id="EEH44140.2"/>
    </source>
</evidence>
<dbReference type="OrthoDB" id="418169at2759"/>
<feature type="domain" description="DUF2415" evidence="2">
    <location>
        <begin position="324"/>
        <end position="363"/>
    </location>
</feature>
<dbReference type="PANTHER" id="PTHR43991:SF9">
    <property type="entry name" value="DUF2415 DOMAIN-CONTAINING PROTEIN"/>
    <property type="match status" value="1"/>
</dbReference>
<evidence type="ECO:0000259" key="2">
    <source>
        <dbReference type="Pfam" id="PF10313"/>
    </source>
</evidence>
<dbReference type="SUPFAM" id="SSF50978">
    <property type="entry name" value="WD40 repeat-like"/>
    <property type="match status" value="1"/>
</dbReference>
<protein>
    <recommendedName>
        <fullName evidence="2">DUF2415 domain-containing protein</fullName>
    </recommendedName>
</protein>
<keyword evidence="4" id="KW-1185">Reference proteome</keyword>
<dbReference type="InterPro" id="IPR036322">
    <property type="entry name" value="WD40_repeat_dom_sf"/>
</dbReference>
<dbReference type="InterPro" id="IPR015943">
    <property type="entry name" value="WD40/YVTN_repeat-like_dom_sf"/>
</dbReference>
<dbReference type="EMBL" id="KN275957">
    <property type="protein sequence ID" value="EEH44140.2"/>
    <property type="molecule type" value="Genomic_DNA"/>
</dbReference>
<dbReference type="Pfam" id="PF10313">
    <property type="entry name" value="DUF2415"/>
    <property type="match status" value="1"/>
</dbReference>
<feature type="region of interest" description="Disordered" evidence="1">
    <location>
        <begin position="373"/>
        <end position="406"/>
    </location>
</feature>
<dbReference type="GeneID" id="22580268"/>
<dbReference type="AlphaFoldDB" id="C1G0N9"/>
<dbReference type="eggNOG" id="KOG4532">
    <property type="taxonomic scope" value="Eukaryota"/>
</dbReference>
<name>C1G0N9_PARBD</name>
<feature type="compositionally biased region" description="Polar residues" evidence="1">
    <location>
        <begin position="636"/>
        <end position="645"/>
    </location>
</feature>
<sequence length="780" mass="86809">MTLDSALLCRPTDCLVLANNRKFFPIRIPNTHHQLRHYISTVDPDRIYLAVERQIYVIYTSSRKREKIAVVPFEPKCLTAGLGWIGIGGSEHGDCAFIRIGDPSSSTPHAMLPPRVGIDSPLPVDLDPVRPRFPPSSSNIKIHEFGGSIVNSVTLHRLPGEAPIYAHEDVAVLSNNDTTVSIYSLTRSEMIQSIRHPICMNYAIISPDSKLLAAVGDANRIYFYRVEPSPENRIAVRNSEKMLIGWNWPLIRSVELDSDPQYDDCCCFTIAFSPSSHLCAVGSQAGIITVFDVKSILNTDPEDESGREDIVCVFQSSRSYFEGGAVRSMSFSPRPWDLLVWVEDYGRAGVADVRQAFSRRQILSLDLDQPGLQMVPTRIGRDEPEGGSDSDDPHRYLDPEGPNHLVNIIEDSSSSQRDQPSGDLEHETLREDLLRDLGYRERHIVESMNTSEWDEGSTSRISRRLSPELLIETRMGNRSPRGGSPGLDDAVFRSDYAAERQLERLRAATQQPPRRATGAQSQGDRLTPTLLAAHGISAPSVTLRWTQSPSQIQISHHPSDADGSNTTGRNGTAQSTDSDQPNGSGLANSSRQTLRARVLFDHSPQTPPLAIQTQQIRLHRTRSIPRRADPPDASVAEQQESQTGISHEERSRLRRQAAIEESRRTGTTLGQYRRRMELDQLRAPRWIRTTMGDDVTFASTSRERERGVGTAGIGWGEDGRMLYIGTVQGIFQFELNVQDRKTFPGFSCTIAIPKTQIRNISADVDTNAYENGDRASSPTN</sequence>
<feature type="region of interest" description="Disordered" evidence="1">
    <location>
        <begin position="545"/>
        <end position="590"/>
    </location>
</feature>
<accession>C1G0N9</accession>
<dbReference type="OMA" id="CCFTVAF"/>
<dbReference type="InterPro" id="IPR019417">
    <property type="entry name" value="DUF2415"/>
</dbReference>
<dbReference type="PANTHER" id="PTHR43991">
    <property type="entry name" value="WD REPEAT PROTEIN (AFU_ORTHOLOGUE AFUA_8G05640)-RELATED"/>
    <property type="match status" value="1"/>
</dbReference>
<dbReference type="Proteomes" id="UP000001628">
    <property type="component" value="Unassembled WGS sequence"/>
</dbReference>
<proteinExistence type="predicted"/>
<feature type="region of interest" description="Disordered" evidence="1">
    <location>
        <begin position="625"/>
        <end position="654"/>
    </location>
</feature>
<dbReference type="VEuPathDB" id="FungiDB:PADG_00429"/>
<dbReference type="HOGENOM" id="CLU_012621_0_0_1"/>
<evidence type="ECO:0000313" key="4">
    <source>
        <dbReference type="Proteomes" id="UP000001628"/>
    </source>
</evidence>
<dbReference type="Gene3D" id="2.130.10.10">
    <property type="entry name" value="YVTN repeat-like/Quinoprotein amine dehydrogenase"/>
    <property type="match status" value="1"/>
</dbReference>
<gene>
    <name evidence="3" type="ORF">PADG_00429</name>
</gene>
<evidence type="ECO:0000256" key="1">
    <source>
        <dbReference type="SAM" id="MobiDB-lite"/>
    </source>
</evidence>
<dbReference type="KEGG" id="pbn:PADG_00429"/>
<dbReference type="InParanoid" id="C1G0N9"/>
<dbReference type="RefSeq" id="XP_010755823.1">
    <property type="nucleotide sequence ID" value="XM_010757521.1"/>
</dbReference>
<organism evidence="3 4">
    <name type="scientific">Paracoccidioides brasiliensis (strain Pb18)</name>
    <dbReference type="NCBI Taxonomy" id="502780"/>
    <lineage>
        <taxon>Eukaryota</taxon>
        <taxon>Fungi</taxon>
        <taxon>Dikarya</taxon>
        <taxon>Ascomycota</taxon>
        <taxon>Pezizomycotina</taxon>
        <taxon>Eurotiomycetes</taxon>
        <taxon>Eurotiomycetidae</taxon>
        <taxon>Onygenales</taxon>
        <taxon>Ajellomycetaceae</taxon>
        <taxon>Paracoccidioides</taxon>
    </lineage>
</organism>
<feature type="region of interest" description="Disordered" evidence="1">
    <location>
        <begin position="505"/>
        <end position="525"/>
    </location>
</feature>